<gene>
    <name evidence="2" type="ORF">CK203_063288</name>
</gene>
<evidence type="ECO:0000256" key="1">
    <source>
        <dbReference type="SAM" id="MobiDB-lite"/>
    </source>
</evidence>
<proteinExistence type="predicted"/>
<evidence type="ECO:0000313" key="2">
    <source>
        <dbReference type="EMBL" id="RVW67723.1"/>
    </source>
</evidence>
<dbReference type="EMBL" id="QGNW01000569">
    <property type="protein sequence ID" value="RVW67723.1"/>
    <property type="molecule type" value="Genomic_DNA"/>
</dbReference>
<organism evidence="2 3">
    <name type="scientific">Vitis vinifera</name>
    <name type="common">Grape</name>
    <dbReference type="NCBI Taxonomy" id="29760"/>
    <lineage>
        <taxon>Eukaryota</taxon>
        <taxon>Viridiplantae</taxon>
        <taxon>Streptophyta</taxon>
        <taxon>Embryophyta</taxon>
        <taxon>Tracheophyta</taxon>
        <taxon>Spermatophyta</taxon>
        <taxon>Magnoliopsida</taxon>
        <taxon>eudicotyledons</taxon>
        <taxon>Gunneridae</taxon>
        <taxon>Pentapetalae</taxon>
        <taxon>rosids</taxon>
        <taxon>Vitales</taxon>
        <taxon>Vitaceae</taxon>
        <taxon>Viteae</taxon>
        <taxon>Vitis</taxon>
    </lineage>
</organism>
<feature type="region of interest" description="Disordered" evidence="1">
    <location>
        <begin position="61"/>
        <end position="80"/>
    </location>
</feature>
<dbReference type="AlphaFoldDB" id="A0A438G687"/>
<protein>
    <submittedName>
        <fullName evidence="2">Uncharacterized protein</fullName>
    </submittedName>
</protein>
<accession>A0A438G687</accession>
<sequence>MGHHPVFTSSLPHAAPYCLLVEVIGEPFRSPPLAIPISRLKGDDCSVTHYAVIMTTKVKKSSQHRGDTVSDPISSKPRKKGEALLPVDLASTLTPSMGRTKQRCPHPQGVGHQPWAMKVTLTGVRDSDVFIRPFHDRQLRSQRTNSRQNQEATYPRNTKPLSDVHGVWPDERPLPAYHAPPDESSDSTCISSKRRRDRKSQLLDAMHVRISIWVENPSGCLHFHPDVSHPKSGYPHLDPMPHPPLDDIRNSGSGWERRHFNFIRQTYPDGKGGVSTSSISHVRILHGIYPDHSKLKVECCTAAVFS</sequence>
<reference evidence="2 3" key="1">
    <citation type="journal article" date="2018" name="PLoS Genet.">
        <title>Population sequencing reveals clonal diversity and ancestral inbreeding in the grapevine cultivar Chardonnay.</title>
        <authorList>
            <person name="Roach M.J."/>
            <person name="Johnson D.L."/>
            <person name="Bohlmann J."/>
            <person name="van Vuuren H.J."/>
            <person name="Jones S.J."/>
            <person name="Pretorius I.S."/>
            <person name="Schmidt S.A."/>
            <person name="Borneman A.R."/>
        </authorList>
    </citation>
    <scope>NUCLEOTIDE SEQUENCE [LARGE SCALE GENOMIC DNA]</scope>
    <source>
        <strain evidence="3">cv. Chardonnay</strain>
        <tissue evidence="2">Leaf</tissue>
    </source>
</reference>
<evidence type="ECO:0000313" key="3">
    <source>
        <dbReference type="Proteomes" id="UP000288805"/>
    </source>
</evidence>
<name>A0A438G687_VITVI</name>
<feature type="region of interest" description="Disordered" evidence="1">
    <location>
        <begin position="133"/>
        <end position="196"/>
    </location>
</feature>
<dbReference type="Proteomes" id="UP000288805">
    <property type="component" value="Unassembled WGS sequence"/>
</dbReference>
<comment type="caution">
    <text evidence="2">The sequence shown here is derived from an EMBL/GenBank/DDBJ whole genome shotgun (WGS) entry which is preliminary data.</text>
</comment>
<feature type="compositionally biased region" description="Polar residues" evidence="1">
    <location>
        <begin position="141"/>
        <end position="160"/>
    </location>
</feature>